<protein>
    <submittedName>
        <fullName evidence="5">GntR family transcriptional regulator</fullName>
    </submittedName>
</protein>
<dbReference type="PRINTS" id="PR00035">
    <property type="entry name" value="HTHGNTR"/>
</dbReference>
<dbReference type="SUPFAM" id="SSF48008">
    <property type="entry name" value="GntR ligand-binding domain-like"/>
    <property type="match status" value="1"/>
</dbReference>
<keyword evidence="1" id="KW-0805">Transcription regulation</keyword>
<evidence type="ECO:0000256" key="1">
    <source>
        <dbReference type="ARBA" id="ARBA00023015"/>
    </source>
</evidence>
<dbReference type="PANTHER" id="PTHR43537:SF5">
    <property type="entry name" value="UXU OPERON TRANSCRIPTIONAL REGULATOR"/>
    <property type="match status" value="1"/>
</dbReference>
<name>A0ABW1KU97_9PROT</name>
<dbReference type="SMART" id="SM00345">
    <property type="entry name" value="HTH_GNTR"/>
    <property type="match status" value="1"/>
</dbReference>
<keyword evidence="6" id="KW-1185">Reference proteome</keyword>
<dbReference type="InterPro" id="IPR036388">
    <property type="entry name" value="WH-like_DNA-bd_sf"/>
</dbReference>
<dbReference type="RefSeq" id="WP_379879139.1">
    <property type="nucleotide sequence ID" value="NZ_JBHPON010000001.1"/>
</dbReference>
<sequence>MPKADELGISPTEQTSSVERAAAWLRDKIYDGDFTPGQRLIEAELTETISVGRSTIREAIRRLTAEGLIETRHHYGARVRRFTRSDVSSIYQVRQVIEGLAVRLTTHQLTDDGKATLQKLSEELSAAKTKGDIKRYIELNGDLHDFFVEASGNPFISEIAARLNTRILRLQFKQVFDLDNIAISHADHRAILNAVLSGDAYDAELLMRAHIGRSQQQIESYDDSFFQ</sequence>
<dbReference type="EMBL" id="JBHPON010000001">
    <property type="protein sequence ID" value="MFC6035519.1"/>
    <property type="molecule type" value="Genomic_DNA"/>
</dbReference>
<dbReference type="SMART" id="SM00895">
    <property type="entry name" value="FCD"/>
    <property type="match status" value="1"/>
</dbReference>
<keyword evidence="3" id="KW-0804">Transcription</keyword>
<dbReference type="CDD" id="cd07377">
    <property type="entry name" value="WHTH_GntR"/>
    <property type="match status" value="1"/>
</dbReference>
<dbReference type="InterPro" id="IPR036390">
    <property type="entry name" value="WH_DNA-bd_sf"/>
</dbReference>
<dbReference type="Pfam" id="PF00392">
    <property type="entry name" value="GntR"/>
    <property type="match status" value="1"/>
</dbReference>
<reference evidence="5 6" key="1">
    <citation type="submission" date="2024-09" db="EMBL/GenBank/DDBJ databases">
        <authorList>
            <person name="Zhang Z.-H."/>
        </authorList>
    </citation>
    <scope>NUCLEOTIDE SEQUENCE [LARGE SCALE GENOMIC DNA]</scope>
    <source>
        <strain evidence="5 6">HHTR114</strain>
    </source>
</reference>
<dbReference type="InterPro" id="IPR008920">
    <property type="entry name" value="TF_FadR/GntR_C"/>
</dbReference>
<evidence type="ECO:0000259" key="4">
    <source>
        <dbReference type="PROSITE" id="PS50949"/>
    </source>
</evidence>
<organism evidence="5 6">
    <name type="scientific">Hyphococcus aureus</name>
    <dbReference type="NCBI Taxonomy" id="2666033"/>
    <lineage>
        <taxon>Bacteria</taxon>
        <taxon>Pseudomonadati</taxon>
        <taxon>Pseudomonadota</taxon>
        <taxon>Alphaproteobacteria</taxon>
        <taxon>Parvularculales</taxon>
        <taxon>Parvularculaceae</taxon>
        <taxon>Hyphococcus</taxon>
    </lineage>
</organism>
<dbReference type="SUPFAM" id="SSF46785">
    <property type="entry name" value="Winged helix' DNA-binding domain"/>
    <property type="match status" value="1"/>
</dbReference>
<evidence type="ECO:0000313" key="6">
    <source>
        <dbReference type="Proteomes" id="UP001596116"/>
    </source>
</evidence>
<dbReference type="Proteomes" id="UP001596116">
    <property type="component" value="Unassembled WGS sequence"/>
</dbReference>
<dbReference type="Pfam" id="PF07729">
    <property type="entry name" value="FCD"/>
    <property type="match status" value="1"/>
</dbReference>
<comment type="caution">
    <text evidence="5">The sequence shown here is derived from an EMBL/GenBank/DDBJ whole genome shotgun (WGS) entry which is preliminary data.</text>
</comment>
<evidence type="ECO:0000256" key="2">
    <source>
        <dbReference type="ARBA" id="ARBA00023125"/>
    </source>
</evidence>
<evidence type="ECO:0000256" key="3">
    <source>
        <dbReference type="ARBA" id="ARBA00023163"/>
    </source>
</evidence>
<dbReference type="InterPro" id="IPR000524">
    <property type="entry name" value="Tscrpt_reg_HTH_GntR"/>
</dbReference>
<accession>A0ABW1KU97</accession>
<proteinExistence type="predicted"/>
<dbReference type="PROSITE" id="PS50949">
    <property type="entry name" value="HTH_GNTR"/>
    <property type="match status" value="1"/>
</dbReference>
<dbReference type="Gene3D" id="1.20.120.530">
    <property type="entry name" value="GntR ligand-binding domain-like"/>
    <property type="match status" value="1"/>
</dbReference>
<keyword evidence="2" id="KW-0238">DNA-binding</keyword>
<dbReference type="Gene3D" id="1.10.10.10">
    <property type="entry name" value="Winged helix-like DNA-binding domain superfamily/Winged helix DNA-binding domain"/>
    <property type="match status" value="1"/>
</dbReference>
<gene>
    <name evidence="5" type="ORF">ACFMB1_08200</name>
</gene>
<dbReference type="PANTHER" id="PTHR43537">
    <property type="entry name" value="TRANSCRIPTIONAL REGULATOR, GNTR FAMILY"/>
    <property type="match status" value="1"/>
</dbReference>
<evidence type="ECO:0000313" key="5">
    <source>
        <dbReference type="EMBL" id="MFC6035519.1"/>
    </source>
</evidence>
<feature type="domain" description="HTH gntR-type" evidence="4">
    <location>
        <begin position="15"/>
        <end position="82"/>
    </location>
</feature>
<dbReference type="InterPro" id="IPR011711">
    <property type="entry name" value="GntR_C"/>
</dbReference>